<dbReference type="EMBL" id="QNRX01000001">
    <property type="protein sequence ID" value="RBP70095.1"/>
    <property type="molecule type" value="Genomic_DNA"/>
</dbReference>
<dbReference type="RefSeq" id="WP_113919304.1">
    <property type="nucleotide sequence ID" value="NZ_CALNCS010000100.1"/>
</dbReference>
<comment type="caution">
    <text evidence="7">The sequence shown here is derived from an EMBL/GenBank/DDBJ whole genome shotgun (WGS) entry which is preliminary data.</text>
</comment>
<dbReference type="Pfam" id="PF04347">
    <property type="entry name" value="FliO"/>
    <property type="match status" value="1"/>
</dbReference>
<keyword evidence="7" id="KW-0282">Flagellum</keyword>
<dbReference type="OrthoDB" id="2298465at2"/>
<keyword evidence="8" id="KW-1185">Reference proteome</keyword>
<organism evidence="7 8">
    <name type="scientific">Alkalibaculum bacchi</name>
    <dbReference type="NCBI Taxonomy" id="645887"/>
    <lineage>
        <taxon>Bacteria</taxon>
        <taxon>Bacillati</taxon>
        <taxon>Bacillota</taxon>
        <taxon>Clostridia</taxon>
        <taxon>Eubacteriales</taxon>
        <taxon>Eubacteriaceae</taxon>
        <taxon>Alkalibaculum</taxon>
    </lineage>
</organism>
<comment type="subcellular location">
    <subcellularLocation>
        <location evidence="1">Cell membrane</location>
    </subcellularLocation>
</comment>
<gene>
    <name evidence="7" type="ORF">DES36_101149</name>
</gene>
<keyword evidence="7" id="KW-0966">Cell projection</keyword>
<feature type="transmembrane region" description="Helical" evidence="6">
    <location>
        <begin position="6"/>
        <end position="30"/>
    </location>
</feature>
<evidence type="ECO:0000256" key="1">
    <source>
        <dbReference type="ARBA" id="ARBA00004236"/>
    </source>
</evidence>
<dbReference type="InterPro" id="IPR022781">
    <property type="entry name" value="Flagellar_biosynth_FliO"/>
</dbReference>
<evidence type="ECO:0000256" key="3">
    <source>
        <dbReference type="ARBA" id="ARBA00022692"/>
    </source>
</evidence>
<keyword evidence="2" id="KW-1003">Cell membrane</keyword>
<evidence type="ECO:0000256" key="4">
    <source>
        <dbReference type="ARBA" id="ARBA00022989"/>
    </source>
</evidence>
<dbReference type="AlphaFoldDB" id="A0A366II04"/>
<accession>A0A366II04</accession>
<keyword evidence="4 6" id="KW-1133">Transmembrane helix</keyword>
<evidence type="ECO:0000313" key="8">
    <source>
        <dbReference type="Proteomes" id="UP000253490"/>
    </source>
</evidence>
<evidence type="ECO:0000256" key="2">
    <source>
        <dbReference type="ARBA" id="ARBA00022475"/>
    </source>
</evidence>
<proteinExistence type="predicted"/>
<evidence type="ECO:0000256" key="5">
    <source>
        <dbReference type="ARBA" id="ARBA00023136"/>
    </source>
</evidence>
<keyword evidence="3 6" id="KW-0812">Transmembrane</keyword>
<keyword evidence="5 6" id="KW-0472">Membrane</keyword>
<evidence type="ECO:0000313" key="7">
    <source>
        <dbReference type="EMBL" id="RBP70095.1"/>
    </source>
</evidence>
<keyword evidence="7" id="KW-0969">Cilium</keyword>
<reference evidence="7 8" key="1">
    <citation type="submission" date="2018-06" db="EMBL/GenBank/DDBJ databases">
        <title>Genomic Encyclopedia of Type Strains, Phase IV (KMG-IV): sequencing the most valuable type-strain genomes for metagenomic binning, comparative biology and taxonomic classification.</title>
        <authorList>
            <person name="Goeker M."/>
        </authorList>
    </citation>
    <scope>NUCLEOTIDE SEQUENCE [LARGE SCALE GENOMIC DNA]</scope>
    <source>
        <strain evidence="7 8">DSM 22112</strain>
    </source>
</reference>
<dbReference type="GO" id="GO:0016020">
    <property type="term" value="C:membrane"/>
    <property type="evidence" value="ECO:0007669"/>
    <property type="project" value="InterPro"/>
</dbReference>
<protein>
    <submittedName>
        <fullName evidence="7">Flagellar biosynthesis protein FliO</fullName>
    </submittedName>
</protein>
<dbReference type="GO" id="GO:0044781">
    <property type="term" value="P:bacterial-type flagellum organization"/>
    <property type="evidence" value="ECO:0007669"/>
    <property type="project" value="InterPro"/>
</dbReference>
<name>A0A366II04_9FIRM</name>
<dbReference type="Proteomes" id="UP000253490">
    <property type="component" value="Unassembled WGS sequence"/>
</dbReference>
<sequence>MNYNAFFSVVQTIFVLIAVIALANITLKYVNKHMNKQNKMIKVHERVSVSNNSSLNIVEICGSYYLMSFTGSENKILKELNKEDVLEIIEEKKINQEQIVHMALKMENKMQIKNKLHSAFRARK</sequence>
<evidence type="ECO:0000256" key="6">
    <source>
        <dbReference type="SAM" id="Phobius"/>
    </source>
</evidence>